<organism evidence="3 4">
    <name type="scientific">Mycolicibacter terrae</name>
    <dbReference type="NCBI Taxonomy" id="1788"/>
    <lineage>
        <taxon>Bacteria</taxon>
        <taxon>Bacillati</taxon>
        <taxon>Actinomycetota</taxon>
        <taxon>Actinomycetes</taxon>
        <taxon>Mycobacteriales</taxon>
        <taxon>Mycobacteriaceae</taxon>
        <taxon>Mycolicibacter</taxon>
    </lineage>
</organism>
<proteinExistence type="predicted"/>
<reference evidence="3 4" key="1">
    <citation type="journal article" date="2019" name="Emerg. Microbes Infect.">
        <title>Comprehensive subspecies identification of 175 nontuberculous mycobacteria species based on 7547 genomic profiles.</title>
        <authorList>
            <person name="Matsumoto Y."/>
            <person name="Kinjo T."/>
            <person name="Motooka D."/>
            <person name="Nabeya D."/>
            <person name="Jung N."/>
            <person name="Uechi K."/>
            <person name="Horii T."/>
            <person name="Iida T."/>
            <person name="Fujita J."/>
            <person name="Nakamura S."/>
        </authorList>
    </citation>
    <scope>NUCLEOTIDE SEQUENCE [LARGE SCALE GENOMIC DNA]</scope>
    <source>
        <strain evidence="3 4">JCM 12143</strain>
    </source>
</reference>
<keyword evidence="2" id="KW-0812">Transmembrane</keyword>
<evidence type="ECO:0000313" key="4">
    <source>
        <dbReference type="Proteomes" id="UP000467636"/>
    </source>
</evidence>
<gene>
    <name evidence="3" type="ORF">MTER_04270</name>
</gene>
<keyword evidence="2" id="KW-1133">Transmembrane helix</keyword>
<feature type="region of interest" description="Disordered" evidence="1">
    <location>
        <begin position="1"/>
        <end position="30"/>
    </location>
</feature>
<dbReference type="EMBL" id="AP022564">
    <property type="protein sequence ID" value="BBX21016.1"/>
    <property type="molecule type" value="Genomic_DNA"/>
</dbReference>
<evidence type="ECO:0000256" key="1">
    <source>
        <dbReference type="SAM" id="MobiDB-lite"/>
    </source>
</evidence>
<dbReference type="AlphaFoldDB" id="A0AAD1HZE9"/>
<protein>
    <submittedName>
        <fullName evidence="3">Uncharacterized protein</fullName>
    </submittedName>
</protein>
<dbReference type="Proteomes" id="UP000467636">
    <property type="component" value="Chromosome"/>
</dbReference>
<keyword evidence="4" id="KW-1185">Reference proteome</keyword>
<evidence type="ECO:0000256" key="2">
    <source>
        <dbReference type="SAM" id="Phobius"/>
    </source>
</evidence>
<name>A0AAD1HZE9_9MYCO</name>
<keyword evidence="2" id="KW-0472">Membrane</keyword>
<accession>A0AAD1HZE9</accession>
<sequence>MIADDTDAEALHRLQPPLRSNDVSEESARGVTIRDATMTQPWPAPPAPVRSRNWVTATLAALAVVLAAAALIVALTRSGAGSSQTYTAVLKAAAKTELCDQYALAGRAMHIETNPDGEVALARIAMTNGAQILENAAGNPALDNKYRDAALALAGTYRTMAATGSFGDPAKFDAAVDDTNTKDRIMEGLCGG</sequence>
<feature type="transmembrane region" description="Helical" evidence="2">
    <location>
        <begin position="54"/>
        <end position="75"/>
    </location>
</feature>
<evidence type="ECO:0000313" key="3">
    <source>
        <dbReference type="EMBL" id="BBX21016.1"/>
    </source>
</evidence>